<dbReference type="GO" id="GO:0046914">
    <property type="term" value="F:transition metal ion binding"/>
    <property type="evidence" value="ECO:0007669"/>
    <property type="project" value="InterPro"/>
</dbReference>
<dbReference type="NCBIfam" id="TIGR03793">
    <property type="entry name" value="leader_NHLP"/>
    <property type="match status" value="1"/>
</dbReference>
<dbReference type="Proteomes" id="UP000667802">
    <property type="component" value="Unassembled WGS sequence"/>
</dbReference>
<dbReference type="InterPro" id="IPR036648">
    <property type="entry name" value="CN_Hdrase_a/SCN_Hdrase_g_sf"/>
</dbReference>
<dbReference type="EMBL" id="JAALHA020000010">
    <property type="protein sequence ID" value="MDR9897027.1"/>
    <property type="molecule type" value="Genomic_DNA"/>
</dbReference>
<dbReference type="RefSeq" id="WP_208349243.1">
    <property type="nucleotide sequence ID" value="NZ_JAALHA020000010.1"/>
</dbReference>
<evidence type="ECO:0000313" key="2">
    <source>
        <dbReference type="Proteomes" id="UP000667802"/>
    </source>
</evidence>
<sequence length="111" mass="12578">MSQVTEQNSEKDKTRKDFEATIIAKAWKDEAYKQELLSNPKAVIEREFGVTFPAEVQVNVKVEDPNNLYFVLPTEPNFSNLEVELTHEQLEAAAGGGLVFIPFKYVFVVVN</sequence>
<gene>
    <name evidence="1" type="ORF">G7B40_021005</name>
</gene>
<evidence type="ECO:0000313" key="1">
    <source>
        <dbReference type="EMBL" id="MDR9897027.1"/>
    </source>
</evidence>
<name>A0AAP5IBF7_9CYAN</name>
<comment type="caution">
    <text evidence="1">The sequence shown here is derived from an EMBL/GenBank/DDBJ whole genome shotgun (WGS) entry which is preliminary data.</text>
</comment>
<accession>A0AAP5IBF7</accession>
<dbReference type="InterPro" id="IPR022513">
    <property type="entry name" value="TOMM_pelo"/>
</dbReference>
<dbReference type="Gene3D" id="3.90.330.10">
    <property type="entry name" value="Nitrile hydratase alpha /Thiocyanate hydrolase gamma"/>
    <property type="match status" value="1"/>
</dbReference>
<proteinExistence type="predicted"/>
<dbReference type="GO" id="GO:0003824">
    <property type="term" value="F:catalytic activity"/>
    <property type="evidence" value="ECO:0007669"/>
    <property type="project" value="InterPro"/>
</dbReference>
<protein>
    <submittedName>
        <fullName evidence="1">NHLP leader peptide family RiPP</fullName>
    </submittedName>
</protein>
<keyword evidence="2" id="KW-1185">Reference proteome</keyword>
<organism evidence="1 2">
    <name type="scientific">Aetokthonos hydrillicola Thurmond2011</name>
    <dbReference type="NCBI Taxonomy" id="2712845"/>
    <lineage>
        <taxon>Bacteria</taxon>
        <taxon>Bacillati</taxon>
        <taxon>Cyanobacteriota</taxon>
        <taxon>Cyanophyceae</taxon>
        <taxon>Nostocales</taxon>
        <taxon>Hapalosiphonaceae</taxon>
        <taxon>Aetokthonos</taxon>
    </lineage>
</organism>
<dbReference type="AlphaFoldDB" id="A0AAP5IBF7"/>
<dbReference type="SUPFAM" id="SSF56209">
    <property type="entry name" value="Nitrile hydratase alpha chain"/>
    <property type="match status" value="1"/>
</dbReference>
<reference evidence="2" key="1">
    <citation type="journal article" date="2021" name="Science">
        <title>Hunting the eagle killer: A cyanobacterial neurotoxin causes vacuolar myelinopathy.</title>
        <authorList>
            <person name="Breinlinger S."/>
            <person name="Phillips T.J."/>
            <person name="Haram B.N."/>
            <person name="Mares J."/>
            <person name="Martinez Yerena J.A."/>
            <person name="Hrouzek P."/>
            <person name="Sobotka R."/>
            <person name="Henderson W.M."/>
            <person name="Schmieder P."/>
            <person name="Williams S.M."/>
            <person name="Lauderdale J.D."/>
            <person name="Wilde H.D."/>
            <person name="Gerrin W."/>
            <person name="Kust A."/>
            <person name="Washington J.W."/>
            <person name="Wagner C."/>
            <person name="Geier B."/>
            <person name="Liebeke M."/>
            <person name="Enke H."/>
            <person name="Niedermeyer T.H.J."/>
            <person name="Wilde S.B."/>
        </authorList>
    </citation>
    <scope>NUCLEOTIDE SEQUENCE [LARGE SCALE GENOMIC DNA]</scope>
    <source>
        <strain evidence="2">Thurmond2011</strain>
    </source>
</reference>